<evidence type="ECO:0000313" key="2">
    <source>
        <dbReference type="EMBL" id="GMR57592.1"/>
    </source>
</evidence>
<sequence length="95" mass="10594">YSVAAMKNIANLLDIQSTVRLREVNKMWKEFADIAIASDLNVAIRVFGNHQDGADFHFYFESGKSYATWKCCIASALRPIPSSAFETSDSNQVNS</sequence>
<reference evidence="3" key="1">
    <citation type="submission" date="2022-10" db="EMBL/GenBank/DDBJ databases">
        <title>Genome assembly of Pristionchus species.</title>
        <authorList>
            <person name="Yoshida K."/>
            <person name="Sommer R.J."/>
        </authorList>
    </citation>
    <scope>NUCLEOTIDE SEQUENCE [LARGE SCALE GENOMIC DNA]</scope>
    <source>
        <strain evidence="3">RS5460</strain>
    </source>
</reference>
<gene>
    <name evidence="1" type="ORF">PMAYCL1PPCAC_27786</name>
    <name evidence="2" type="ORF">PMAYCL1PPCAC_27787</name>
</gene>
<comment type="caution">
    <text evidence="2">The sequence shown here is derived from an EMBL/GenBank/DDBJ whole genome shotgun (WGS) entry which is preliminary data.</text>
</comment>
<feature type="non-terminal residue" evidence="2">
    <location>
        <position position="95"/>
    </location>
</feature>
<organism evidence="2 3">
    <name type="scientific">Pristionchus mayeri</name>
    <dbReference type="NCBI Taxonomy" id="1317129"/>
    <lineage>
        <taxon>Eukaryota</taxon>
        <taxon>Metazoa</taxon>
        <taxon>Ecdysozoa</taxon>
        <taxon>Nematoda</taxon>
        <taxon>Chromadorea</taxon>
        <taxon>Rhabditida</taxon>
        <taxon>Rhabditina</taxon>
        <taxon>Diplogasteromorpha</taxon>
        <taxon>Diplogasteroidea</taxon>
        <taxon>Neodiplogasteridae</taxon>
        <taxon>Pristionchus</taxon>
    </lineage>
</organism>
<evidence type="ECO:0000313" key="1">
    <source>
        <dbReference type="EMBL" id="GMR57591.1"/>
    </source>
</evidence>
<proteinExistence type="predicted"/>
<reference evidence="2" key="2">
    <citation type="submission" date="2023-06" db="EMBL/GenBank/DDBJ databases">
        <title>Genome assembly of Pristionchus species.</title>
        <authorList>
            <person name="Yoshida K."/>
            <person name="Sommer R.J."/>
        </authorList>
    </citation>
    <scope>NUCLEOTIDE SEQUENCE</scope>
    <source>
        <strain evidence="2">RS5460</strain>
    </source>
</reference>
<dbReference type="EMBL" id="BTRK01000006">
    <property type="protein sequence ID" value="GMR57592.1"/>
    <property type="molecule type" value="Genomic_DNA"/>
</dbReference>
<dbReference type="Proteomes" id="UP001328107">
    <property type="component" value="Unassembled WGS sequence"/>
</dbReference>
<evidence type="ECO:0000313" key="3">
    <source>
        <dbReference type="Proteomes" id="UP001328107"/>
    </source>
</evidence>
<accession>A0AAN5D8C7</accession>
<feature type="non-terminal residue" evidence="2">
    <location>
        <position position="1"/>
    </location>
</feature>
<protein>
    <submittedName>
        <fullName evidence="2">Uncharacterized protein</fullName>
    </submittedName>
</protein>
<dbReference type="AlphaFoldDB" id="A0AAN5D8C7"/>
<keyword evidence="3" id="KW-1185">Reference proteome</keyword>
<name>A0AAN5D8C7_9BILA</name>
<dbReference type="EMBL" id="BTRK01000006">
    <property type="protein sequence ID" value="GMR57591.1"/>
    <property type="molecule type" value="Genomic_DNA"/>
</dbReference>